<proteinExistence type="predicted"/>
<evidence type="ECO:0000313" key="1">
    <source>
        <dbReference type="EMBL" id="KAJ2811113.1"/>
    </source>
</evidence>
<protein>
    <submittedName>
        <fullName evidence="1">Uncharacterized protein</fullName>
    </submittedName>
</protein>
<feature type="non-terminal residue" evidence="1">
    <location>
        <position position="197"/>
    </location>
</feature>
<keyword evidence="2" id="KW-1185">Reference proteome</keyword>
<evidence type="ECO:0000313" key="2">
    <source>
        <dbReference type="Proteomes" id="UP001140096"/>
    </source>
</evidence>
<comment type="caution">
    <text evidence="1">The sequence shown here is derived from an EMBL/GenBank/DDBJ whole genome shotgun (WGS) entry which is preliminary data.</text>
</comment>
<organism evidence="1 2">
    <name type="scientific">Coemansia furcata</name>
    <dbReference type="NCBI Taxonomy" id="417177"/>
    <lineage>
        <taxon>Eukaryota</taxon>
        <taxon>Fungi</taxon>
        <taxon>Fungi incertae sedis</taxon>
        <taxon>Zoopagomycota</taxon>
        <taxon>Kickxellomycotina</taxon>
        <taxon>Kickxellomycetes</taxon>
        <taxon>Kickxellales</taxon>
        <taxon>Kickxellaceae</taxon>
        <taxon>Coemansia</taxon>
    </lineage>
</organism>
<dbReference type="Proteomes" id="UP001140096">
    <property type="component" value="Unassembled WGS sequence"/>
</dbReference>
<dbReference type="EMBL" id="JANBUP010000528">
    <property type="protein sequence ID" value="KAJ2811113.1"/>
    <property type="molecule type" value="Genomic_DNA"/>
</dbReference>
<reference evidence="1" key="1">
    <citation type="submission" date="2022-07" db="EMBL/GenBank/DDBJ databases">
        <title>Phylogenomic reconstructions and comparative analyses of Kickxellomycotina fungi.</title>
        <authorList>
            <person name="Reynolds N.K."/>
            <person name="Stajich J.E."/>
            <person name="Barry K."/>
            <person name="Grigoriev I.V."/>
            <person name="Crous P."/>
            <person name="Smith M.E."/>
        </authorList>
    </citation>
    <scope>NUCLEOTIDE SEQUENCE</scope>
    <source>
        <strain evidence="1">CBS 102833</strain>
    </source>
</reference>
<sequence>MATYKTLSSSLNWSTGLPPPSTTLLAGTLGSDSSVLIPHFISSALDNKMAVTLVSFTQTYSHYAHILRKMGVNAQSLQFVNALIPADLSSLPPATRPHYTLGEWPEFFAWLAERPPGVVIIDGLCSLLDQGRDAQGFFAGCQRIVEAQKGRLVVNMFVDDENSELLAHAVVRRSHYVLSCAALASGASNDVSGQLTA</sequence>
<gene>
    <name evidence="1" type="ORF">H4S07_002264</name>
</gene>
<accession>A0ACC1LM14</accession>
<name>A0ACC1LM14_9FUNG</name>